<feature type="transmembrane region" description="Helical" evidence="6">
    <location>
        <begin position="108"/>
        <end position="135"/>
    </location>
</feature>
<feature type="transmembrane region" description="Helical" evidence="6">
    <location>
        <begin position="180"/>
        <end position="198"/>
    </location>
</feature>
<sequence length="247" mass="28055">MSVIDEIAYKNQLRTHHPMEKFFFALITLVIGLISSSVIPPIIILAVMGCLVIYKGKVSYKVYIKLMLLPSVFLILGIIPILLSIQIHSISSIKVSIPKDGLSIAGFLIIRALASTTCLYFLILSTPITEILYVLKKIKVPILLREIMFLMYRFIFLYIDTANKIYIAQKSRGGYSKLKASYYSISQLIIMLFLKSSYRGHMTYKALKARGYDGELKAIELEYQASRKNWVIIAVFEILLLTITLKA</sequence>
<dbReference type="InterPro" id="IPR003339">
    <property type="entry name" value="ABC/ECF_trnsptr_transmembrane"/>
</dbReference>
<feature type="transmembrane region" description="Helical" evidence="6">
    <location>
        <begin position="147"/>
        <end position="168"/>
    </location>
</feature>
<dbReference type="PANTHER" id="PTHR43723:SF1">
    <property type="entry name" value="COBALT TRANSPORT PROTEIN CBIQ"/>
    <property type="match status" value="1"/>
</dbReference>
<reference evidence="7 8" key="1">
    <citation type="submission" date="2016-10" db="EMBL/GenBank/DDBJ databases">
        <authorList>
            <person name="de Groot N.N."/>
        </authorList>
    </citation>
    <scope>NUCLEOTIDE SEQUENCE [LARGE SCALE GENOMIC DNA]</scope>
    <source>
        <strain evidence="7 8">DSM 18978</strain>
    </source>
</reference>
<dbReference type="AlphaFoldDB" id="A0A1G5ARA9"/>
<dbReference type="GO" id="GO:0043190">
    <property type="term" value="C:ATP-binding cassette (ABC) transporter complex"/>
    <property type="evidence" value="ECO:0007669"/>
    <property type="project" value="InterPro"/>
</dbReference>
<name>A0A1G5ARA9_9FIRM</name>
<dbReference type="Proteomes" id="UP000198636">
    <property type="component" value="Unassembled WGS sequence"/>
</dbReference>
<gene>
    <name evidence="7" type="ORF">SAMN03080606_00257</name>
</gene>
<evidence type="ECO:0000256" key="2">
    <source>
        <dbReference type="ARBA" id="ARBA00022475"/>
    </source>
</evidence>
<dbReference type="NCBIfam" id="TIGR02454">
    <property type="entry name" value="ECF_T_CbiQ"/>
    <property type="match status" value="1"/>
</dbReference>
<dbReference type="Pfam" id="PF02361">
    <property type="entry name" value="CbiQ"/>
    <property type="match status" value="1"/>
</dbReference>
<proteinExistence type="predicted"/>
<dbReference type="STRING" id="1120976.SAMN03080606_00257"/>
<comment type="subcellular location">
    <subcellularLocation>
        <location evidence="1">Cell membrane</location>
        <topology evidence="1">Multi-pass membrane protein</topology>
    </subcellularLocation>
</comment>
<evidence type="ECO:0000256" key="1">
    <source>
        <dbReference type="ARBA" id="ARBA00004651"/>
    </source>
</evidence>
<dbReference type="PANTHER" id="PTHR43723">
    <property type="entry name" value="COBALT TRANSPORT PROTEIN CBIQ"/>
    <property type="match status" value="1"/>
</dbReference>
<accession>A0A1G5ARA9</accession>
<evidence type="ECO:0000313" key="7">
    <source>
        <dbReference type="EMBL" id="SCX80412.1"/>
    </source>
</evidence>
<evidence type="ECO:0000256" key="4">
    <source>
        <dbReference type="ARBA" id="ARBA00022989"/>
    </source>
</evidence>
<feature type="transmembrane region" description="Helical" evidence="6">
    <location>
        <begin position="66"/>
        <end position="88"/>
    </location>
</feature>
<keyword evidence="4 6" id="KW-1133">Transmembrane helix</keyword>
<dbReference type="InterPro" id="IPR052770">
    <property type="entry name" value="Cobalt_transport_CbiQ"/>
</dbReference>
<keyword evidence="3 6" id="KW-0812">Transmembrane</keyword>
<feature type="transmembrane region" description="Helical" evidence="6">
    <location>
        <begin position="22"/>
        <end position="54"/>
    </location>
</feature>
<evidence type="ECO:0000256" key="5">
    <source>
        <dbReference type="ARBA" id="ARBA00023136"/>
    </source>
</evidence>
<keyword evidence="8" id="KW-1185">Reference proteome</keyword>
<evidence type="ECO:0000256" key="3">
    <source>
        <dbReference type="ARBA" id="ARBA00022692"/>
    </source>
</evidence>
<protein>
    <submittedName>
        <fullName evidence="7">Cobalt/nickel transport system permease protein</fullName>
    </submittedName>
</protein>
<dbReference type="OrthoDB" id="9815246at2"/>
<keyword evidence="5 6" id="KW-0472">Membrane</keyword>
<dbReference type="CDD" id="cd16914">
    <property type="entry name" value="EcfT"/>
    <property type="match status" value="1"/>
</dbReference>
<evidence type="ECO:0000313" key="8">
    <source>
        <dbReference type="Proteomes" id="UP000198636"/>
    </source>
</evidence>
<keyword evidence="2" id="KW-1003">Cell membrane</keyword>
<evidence type="ECO:0000256" key="6">
    <source>
        <dbReference type="SAM" id="Phobius"/>
    </source>
</evidence>
<organism evidence="7 8">
    <name type="scientific">Alkaliphilus peptidifermentans DSM 18978</name>
    <dbReference type="NCBI Taxonomy" id="1120976"/>
    <lineage>
        <taxon>Bacteria</taxon>
        <taxon>Bacillati</taxon>
        <taxon>Bacillota</taxon>
        <taxon>Clostridia</taxon>
        <taxon>Peptostreptococcales</taxon>
        <taxon>Natronincolaceae</taxon>
        <taxon>Alkaliphilus</taxon>
    </lineage>
</organism>
<dbReference type="RefSeq" id="WP_091539041.1">
    <property type="nucleotide sequence ID" value="NZ_FMUS01000001.1"/>
</dbReference>
<dbReference type="EMBL" id="FMUS01000001">
    <property type="protein sequence ID" value="SCX80412.1"/>
    <property type="molecule type" value="Genomic_DNA"/>
</dbReference>
<dbReference type="GO" id="GO:0006824">
    <property type="term" value="P:cobalt ion transport"/>
    <property type="evidence" value="ECO:0007669"/>
    <property type="project" value="InterPro"/>
</dbReference>
<dbReference type="InterPro" id="IPR012809">
    <property type="entry name" value="ECF_CbiQ"/>
</dbReference>